<gene>
    <name evidence="4" type="ORF">DJ535_08370</name>
</gene>
<dbReference type="Pfam" id="PF07007">
    <property type="entry name" value="LprI"/>
    <property type="match status" value="1"/>
</dbReference>
<dbReference type="RefSeq" id="WP_048220877.1">
    <property type="nucleotide sequence ID" value="NZ_QFVP01000004.1"/>
</dbReference>
<reference evidence="4 5" key="1">
    <citation type="submission" date="2018-05" db="EMBL/GenBank/DDBJ databases">
        <title>Isolation and genomic analyses of lactose-positive bacteria from faecal samples of preterm neonates.</title>
        <authorList>
            <person name="Chen Y."/>
            <person name="Brook T.C."/>
            <person name="O'Neill I."/>
            <person name="Soe C.Z."/>
            <person name="Hall L.J."/>
            <person name="Hoyles L."/>
        </authorList>
    </citation>
    <scope>NUCLEOTIDE SEQUENCE [LARGE SCALE GENOMIC DNA]</scope>
    <source>
        <strain evidence="4 5">P080C CL</strain>
    </source>
</reference>
<feature type="chain" id="PRO_5046524774" evidence="2">
    <location>
        <begin position="19"/>
        <end position="199"/>
    </location>
</feature>
<dbReference type="PANTHER" id="PTHR37549:SF1">
    <property type="entry name" value="LIPOPROTEIN LPRI"/>
    <property type="match status" value="1"/>
</dbReference>
<evidence type="ECO:0000313" key="4">
    <source>
        <dbReference type="EMBL" id="THE39483.1"/>
    </source>
</evidence>
<feature type="signal peptide" evidence="2">
    <location>
        <begin position="1"/>
        <end position="18"/>
    </location>
</feature>
<proteinExistence type="predicted"/>
<dbReference type="Gene3D" id="1.20.1270.180">
    <property type="match status" value="1"/>
</dbReference>
<feature type="domain" description="Lysozyme inhibitor LprI-like N-terminal" evidence="3">
    <location>
        <begin position="122"/>
        <end position="192"/>
    </location>
</feature>
<evidence type="ECO:0000256" key="1">
    <source>
        <dbReference type="SAM" id="MobiDB-lite"/>
    </source>
</evidence>
<dbReference type="PANTHER" id="PTHR37549">
    <property type="entry name" value="LIPOPROTEIN LPRI"/>
    <property type="match status" value="1"/>
</dbReference>
<dbReference type="EMBL" id="QFVP01000004">
    <property type="protein sequence ID" value="THE39483.1"/>
    <property type="molecule type" value="Genomic_DNA"/>
</dbReference>
<comment type="caution">
    <text evidence="4">The sequence shown here is derived from an EMBL/GenBank/DDBJ whole genome shotgun (WGS) entry which is preliminary data.</text>
</comment>
<feature type="region of interest" description="Disordered" evidence="1">
    <location>
        <begin position="69"/>
        <end position="88"/>
    </location>
</feature>
<evidence type="ECO:0000259" key="3">
    <source>
        <dbReference type="Pfam" id="PF07007"/>
    </source>
</evidence>
<organism evidence="4 5">
    <name type="scientific">Citrobacter murliniae</name>
    <dbReference type="NCBI Taxonomy" id="67829"/>
    <lineage>
        <taxon>Bacteria</taxon>
        <taxon>Pseudomonadati</taxon>
        <taxon>Pseudomonadota</taxon>
        <taxon>Gammaproteobacteria</taxon>
        <taxon>Enterobacterales</taxon>
        <taxon>Enterobacteriaceae</taxon>
        <taxon>Citrobacter</taxon>
        <taxon>Citrobacter freundii complex</taxon>
    </lineage>
</organism>
<dbReference type="InterPro" id="IPR052755">
    <property type="entry name" value="Lysozyme_Inhibitor_LprI"/>
</dbReference>
<name>A0ABY2PXJ9_9ENTR</name>
<keyword evidence="2" id="KW-0732">Signal</keyword>
<evidence type="ECO:0000256" key="2">
    <source>
        <dbReference type="SAM" id="SignalP"/>
    </source>
</evidence>
<keyword evidence="5" id="KW-1185">Reference proteome</keyword>
<dbReference type="Proteomes" id="UP000306790">
    <property type="component" value="Unassembled WGS sequence"/>
</dbReference>
<sequence>MTRLMMLALIITPLTSMAAAPLALNFSCASIGGVNSDGTGNVWINGEKAIVKTFNENYWEAKSGKNTVSISRKDDGNPDVSWTGPNRKHGVCLPEDNKSYAPVKKSSNAGPTFSCSAVDKGSMEEIICHSPSLSAMDVKLNAVYQQALVKSKNDPMLKAEQRGWIKGRNECWKEQDKPACLSREYSQRMSELQNKWGVR</sequence>
<accession>A0ABY2PXJ9</accession>
<protein>
    <submittedName>
        <fullName evidence="4">DUF1311 domain-containing protein</fullName>
    </submittedName>
</protein>
<evidence type="ECO:0000313" key="5">
    <source>
        <dbReference type="Proteomes" id="UP000306790"/>
    </source>
</evidence>
<dbReference type="InterPro" id="IPR009739">
    <property type="entry name" value="LprI-like_N"/>
</dbReference>